<protein>
    <submittedName>
        <fullName evidence="2">Uncharacterized protein</fullName>
    </submittedName>
</protein>
<sequence>MSHAKGRPGSGKASGYTRGAHQPSGSLGWALSASQVRDSSSGLGLGAGRGVAGFAPGRACCMHVELPSQNRIDCQRAVHMRSGQGKRAMGTMLARAWLQRPLGALVCSLMLGPTKPRRRSRAVAFPKDLVVEKGGHVKIDGNCWVPQIYGEMRDTRLGVFLRQPGGAGPIDMRRSRSDLFAWQA</sequence>
<gene>
    <name evidence="2" type="ORF">BS50DRAFT_286095</name>
</gene>
<keyword evidence="3" id="KW-1185">Reference proteome</keyword>
<reference evidence="2 3" key="1">
    <citation type="journal article" date="2018" name="Front. Microbiol.">
        <title>Genome-Wide Analysis of Corynespora cassiicola Leaf Fall Disease Putative Effectors.</title>
        <authorList>
            <person name="Lopez D."/>
            <person name="Ribeiro S."/>
            <person name="Label P."/>
            <person name="Fumanal B."/>
            <person name="Venisse J.S."/>
            <person name="Kohler A."/>
            <person name="de Oliveira R.R."/>
            <person name="Labutti K."/>
            <person name="Lipzen A."/>
            <person name="Lail K."/>
            <person name="Bauer D."/>
            <person name="Ohm R.A."/>
            <person name="Barry K.W."/>
            <person name="Spatafora J."/>
            <person name="Grigoriev I.V."/>
            <person name="Martin F.M."/>
            <person name="Pujade-Renaud V."/>
        </authorList>
    </citation>
    <scope>NUCLEOTIDE SEQUENCE [LARGE SCALE GENOMIC DNA]</scope>
    <source>
        <strain evidence="2 3">Philippines</strain>
    </source>
</reference>
<dbReference type="AlphaFoldDB" id="A0A2T2P1R0"/>
<name>A0A2T2P1R0_CORCC</name>
<accession>A0A2T2P1R0</accession>
<dbReference type="EMBL" id="KZ678131">
    <property type="protein sequence ID" value="PSN71573.1"/>
    <property type="molecule type" value="Genomic_DNA"/>
</dbReference>
<evidence type="ECO:0000313" key="3">
    <source>
        <dbReference type="Proteomes" id="UP000240883"/>
    </source>
</evidence>
<proteinExistence type="predicted"/>
<evidence type="ECO:0000256" key="1">
    <source>
        <dbReference type="SAM" id="MobiDB-lite"/>
    </source>
</evidence>
<organism evidence="2 3">
    <name type="scientific">Corynespora cassiicola Philippines</name>
    <dbReference type="NCBI Taxonomy" id="1448308"/>
    <lineage>
        <taxon>Eukaryota</taxon>
        <taxon>Fungi</taxon>
        <taxon>Dikarya</taxon>
        <taxon>Ascomycota</taxon>
        <taxon>Pezizomycotina</taxon>
        <taxon>Dothideomycetes</taxon>
        <taxon>Pleosporomycetidae</taxon>
        <taxon>Pleosporales</taxon>
        <taxon>Corynesporascaceae</taxon>
        <taxon>Corynespora</taxon>
    </lineage>
</organism>
<evidence type="ECO:0000313" key="2">
    <source>
        <dbReference type="EMBL" id="PSN71573.1"/>
    </source>
</evidence>
<dbReference type="Proteomes" id="UP000240883">
    <property type="component" value="Unassembled WGS sequence"/>
</dbReference>
<feature type="region of interest" description="Disordered" evidence="1">
    <location>
        <begin position="1"/>
        <end position="21"/>
    </location>
</feature>